<sequence>MGKSNKAITKCCPFCELQVAVACKSCPGCKHSFYNAKRMSLAQAVIVGEGCRRRTERVKREKPNYYDASEYEKKTKKKRLERNSVDIPKERGRPRVGEPYKKKAIKKKKITTGGIKAVGKESEDDEGLLVLTADKARQCSIILAELNRKFIATTFRT</sequence>
<dbReference type="PANTHER" id="PTHR31101">
    <property type="entry name" value="UPF0547 PROTEIN C16ORF87"/>
    <property type="match status" value="1"/>
</dbReference>
<proteinExistence type="evidence at transcript level"/>
<dbReference type="AlphaFoldDB" id="A0A069DPH4"/>
<feature type="region of interest" description="Disordered" evidence="1">
    <location>
        <begin position="73"/>
        <end position="101"/>
    </location>
</feature>
<accession>A0A069DPH4</accession>
<dbReference type="InterPro" id="IPR040246">
    <property type="entry name" value="C16orf87-like"/>
</dbReference>
<feature type="compositionally biased region" description="Basic and acidic residues" evidence="1">
    <location>
        <begin position="81"/>
        <end position="101"/>
    </location>
</feature>
<protein>
    <submittedName>
        <fullName evidence="2">Uncharacterized protein</fullName>
    </submittedName>
</protein>
<organism evidence="2">
    <name type="scientific">Panstrongylus megistus</name>
    <dbReference type="NCBI Taxonomy" id="65343"/>
    <lineage>
        <taxon>Eukaryota</taxon>
        <taxon>Metazoa</taxon>
        <taxon>Ecdysozoa</taxon>
        <taxon>Arthropoda</taxon>
        <taxon>Hexapoda</taxon>
        <taxon>Insecta</taxon>
        <taxon>Pterygota</taxon>
        <taxon>Neoptera</taxon>
        <taxon>Paraneoptera</taxon>
        <taxon>Hemiptera</taxon>
        <taxon>Heteroptera</taxon>
        <taxon>Panheteroptera</taxon>
        <taxon>Cimicomorpha</taxon>
        <taxon>Reduviidae</taxon>
        <taxon>Triatominae</taxon>
        <taxon>Panstrongylus</taxon>
    </lineage>
</organism>
<reference evidence="2" key="1">
    <citation type="journal article" date="2015" name="J. Med. Entomol.">
        <title>A Deep Insight Into the Sialotranscriptome of the Chagas Disease Vector, Panstrongylus megistus (Hemiptera: Heteroptera).</title>
        <authorList>
            <person name="Ribeiro J.M."/>
            <person name="Schwarz A."/>
            <person name="Francischetti I.M."/>
        </authorList>
    </citation>
    <scope>NUCLEOTIDE SEQUENCE</scope>
    <source>
        <tissue evidence="2">Salivary glands</tissue>
    </source>
</reference>
<dbReference type="EMBL" id="GBGD01003303">
    <property type="protein sequence ID" value="JAC85586.1"/>
    <property type="molecule type" value="mRNA"/>
</dbReference>
<evidence type="ECO:0000256" key="1">
    <source>
        <dbReference type="SAM" id="MobiDB-lite"/>
    </source>
</evidence>
<name>A0A069DPH4_9HEMI</name>
<evidence type="ECO:0000313" key="2">
    <source>
        <dbReference type="EMBL" id="JAC85586.1"/>
    </source>
</evidence>